<evidence type="ECO:0000313" key="2">
    <source>
        <dbReference type="Proteomes" id="UP000231846"/>
    </source>
</evidence>
<gene>
    <name evidence="1" type="ORF">CQW34_03234</name>
</gene>
<evidence type="ECO:0008006" key="3">
    <source>
        <dbReference type="Google" id="ProtNLM"/>
    </source>
</evidence>
<dbReference type="Pfam" id="PF19570">
    <property type="entry name" value="DUF6088"/>
    <property type="match status" value="1"/>
</dbReference>
<sequence length="196" mass="22046">MAMVLSKVIKERIIQGGENKIYIISDFADLNNDALATRVLSRLEKDGLLVRLSQGVYLYPSRNRFGICKPTIDVIAKAIAEKDRADIIPSGLTALNLLGLSTQVPMNAVYLTNGTPRVISVGNRKITFKKATPRYFAYKTKLFPLVVTALKEIGEENVDDNMVIKIKDILSKEDSELLRHDFLIAPQWMRKKIKLV</sequence>
<dbReference type="AlphaFoldDB" id="A0A2M9V4H1"/>
<dbReference type="EMBL" id="PDCW01000025">
    <property type="protein sequence ID" value="PJY73555.1"/>
    <property type="molecule type" value="Genomic_DNA"/>
</dbReference>
<comment type="caution">
    <text evidence="1">The sequence shown here is derived from an EMBL/GenBank/DDBJ whole genome shotgun (WGS) entry which is preliminary data.</text>
</comment>
<proteinExistence type="predicted"/>
<accession>A0A2M9V4H1</accession>
<dbReference type="InterPro" id="IPR045738">
    <property type="entry name" value="DUF6088"/>
</dbReference>
<name>A0A2M9V4H1_BACFG</name>
<protein>
    <recommendedName>
        <fullName evidence="3">Type IV toxin-antitoxin system AbiEi family antitoxin domain-containing protein</fullName>
    </recommendedName>
</protein>
<evidence type="ECO:0000313" key="1">
    <source>
        <dbReference type="EMBL" id="PJY73555.1"/>
    </source>
</evidence>
<dbReference type="RefSeq" id="WP_032568244.1">
    <property type="nucleotide sequence ID" value="NZ_JAQDLP010000015.1"/>
</dbReference>
<dbReference type="Proteomes" id="UP000231846">
    <property type="component" value="Unassembled WGS sequence"/>
</dbReference>
<reference evidence="1 2" key="1">
    <citation type="journal article" date="2017" name="MBio">
        <title>Gut Symbiont Bacteroides fragilis Secretes a Eukaryotic-Like Ubiquitin Protein That Mediates Intraspecies Antagonism.</title>
        <authorList>
            <person name="Chatzidaki-Livanis M."/>
            <person name="Coyne M.J."/>
            <person name="Roelofs K.G."/>
            <person name="Gentyala R.R."/>
            <person name="Caldwell J.M."/>
            <person name="Comstock L.E."/>
        </authorList>
    </citation>
    <scope>NUCLEOTIDE SEQUENCE [LARGE SCALE GENOMIC DNA]</scope>
    <source>
        <strain evidence="1 2">12905</strain>
    </source>
</reference>
<organism evidence="1 2">
    <name type="scientific">Bacteroides fragilis</name>
    <dbReference type="NCBI Taxonomy" id="817"/>
    <lineage>
        <taxon>Bacteria</taxon>
        <taxon>Pseudomonadati</taxon>
        <taxon>Bacteroidota</taxon>
        <taxon>Bacteroidia</taxon>
        <taxon>Bacteroidales</taxon>
        <taxon>Bacteroidaceae</taxon>
        <taxon>Bacteroides</taxon>
    </lineage>
</organism>